<feature type="region of interest" description="Disordered" evidence="1">
    <location>
        <begin position="97"/>
        <end position="116"/>
    </location>
</feature>
<evidence type="ECO:0000313" key="3">
    <source>
        <dbReference type="EMBL" id="SKB74207.1"/>
    </source>
</evidence>
<dbReference type="STRING" id="572036.SAMN05661099_2536"/>
<keyword evidence="2" id="KW-0732">Signal</keyword>
<feature type="compositionally biased region" description="Polar residues" evidence="1">
    <location>
        <begin position="97"/>
        <end position="109"/>
    </location>
</feature>
<proteinExistence type="predicted"/>
<organism evidence="3 4">
    <name type="scientific">Daejeonella lutea</name>
    <dbReference type="NCBI Taxonomy" id="572036"/>
    <lineage>
        <taxon>Bacteria</taxon>
        <taxon>Pseudomonadati</taxon>
        <taxon>Bacteroidota</taxon>
        <taxon>Sphingobacteriia</taxon>
        <taxon>Sphingobacteriales</taxon>
        <taxon>Sphingobacteriaceae</taxon>
        <taxon>Daejeonella</taxon>
    </lineage>
</organism>
<dbReference type="Proteomes" id="UP000189981">
    <property type="component" value="Unassembled WGS sequence"/>
</dbReference>
<gene>
    <name evidence="3" type="ORF">SAMN05661099_2536</name>
</gene>
<feature type="signal peptide" evidence="2">
    <location>
        <begin position="1"/>
        <end position="19"/>
    </location>
</feature>
<accession>A0A1T5DR03</accession>
<evidence type="ECO:0000313" key="4">
    <source>
        <dbReference type="Proteomes" id="UP000189981"/>
    </source>
</evidence>
<dbReference type="AlphaFoldDB" id="A0A1T5DR03"/>
<name>A0A1T5DR03_9SPHI</name>
<evidence type="ECO:0000256" key="1">
    <source>
        <dbReference type="SAM" id="MobiDB-lite"/>
    </source>
</evidence>
<evidence type="ECO:0008006" key="5">
    <source>
        <dbReference type="Google" id="ProtNLM"/>
    </source>
</evidence>
<dbReference type="RefSeq" id="WP_079703033.1">
    <property type="nucleotide sequence ID" value="NZ_FUYR01000002.1"/>
</dbReference>
<keyword evidence="4" id="KW-1185">Reference proteome</keyword>
<reference evidence="4" key="1">
    <citation type="submission" date="2017-02" db="EMBL/GenBank/DDBJ databases">
        <authorList>
            <person name="Varghese N."/>
            <person name="Submissions S."/>
        </authorList>
    </citation>
    <scope>NUCLEOTIDE SEQUENCE [LARGE SCALE GENOMIC DNA]</scope>
    <source>
        <strain evidence="4">DSM 22385</strain>
    </source>
</reference>
<feature type="chain" id="PRO_5012752694" description="TonB-dependent Receptor Plug Domain" evidence="2">
    <location>
        <begin position="20"/>
        <end position="223"/>
    </location>
</feature>
<evidence type="ECO:0000256" key="2">
    <source>
        <dbReference type="SAM" id="SignalP"/>
    </source>
</evidence>
<protein>
    <recommendedName>
        <fullName evidence="5">TonB-dependent Receptor Plug Domain</fullName>
    </recommendedName>
</protein>
<sequence>MKQLLTLFLLVCFASFSSAQQTKKSKNTVPVSIIISADQTSASQIDLPVYTSQILAELNKSQNAEFVLVDPDSNPEVIIDIKVSNLKIGQRIQRSNNKTVPTSRVTGTDANGRPTSFPGVLIREETIVERNSSANFTTTLKVARNTSSPAEKEFNSLYSFSQTTATTPGDRISRSTTILKPKQLSEPKTEEFLLLLSKKDLTGYLAGELRKTFSLNGQTKRTE</sequence>
<dbReference type="EMBL" id="FUYR01000002">
    <property type="protein sequence ID" value="SKB74207.1"/>
    <property type="molecule type" value="Genomic_DNA"/>
</dbReference>